<sequence>MSTSLHESLDWKVIGDNLSESITLVVGGARGTGRTIAENLLKMGARVAVSDLSAERIEAVSTEFECYGPRFTAIVGDATDSTDARRVAAHAADTFTALHNVVYSAGAYRAQRPTLEVSSDEWDLIVDSNLKGAFVTYQASLPHIIAAGGGALVSISSLAGRTSSPFLGCHYSAAKAGILGLTRHLAKEFGGQNVRANSICPGGIVGTRMTDLLTELHREQDLADLATQTPLGRNVYEQDVAAVTLFLLSDLSRFVTGATIDVNGGILTI</sequence>
<dbReference type="InterPro" id="IPR036291">
    <property type="entry name" value="NAD(P)-bd_dom_sf"/>
</dbReference>
<gene>
    <name evidence="3" type="ORF">BST13_15920</name>
</gene>
<dbReference type="AlphaFoldDB" id="A0A1X0AYI1"/>
<dbReference type="InterPro" id="IPR020904">
    <property type="entry name" value="Sc_DH/Rdtase_CS"/>
</dbReference>
<reference evidence="3 4" key="1">
    <citation type="submission" date="2017-02" db="EMBL/GenBank/DDBJ databases">
        <title>The new phylogeny of genus Mycobacterium.</title>
        <authorList>
            <person name="Tortoli E."/>
            <person name="Trovato A."/>
            <person name="Cirillo D.M."/>
        </authorList>
    </citation>
    <scope>NUCLEOTIDE SEQUENCE [LARGE SCALE GENOMIC DNA]</scope>
    <source>
        <strain evidence="3 4">RW6</strain>
    </source>
</reference>
<proteinExistence type="inferred from homology"/>
<dbReference type="PRINTS" id="PR00080">
    <property type="entry name" value="SDRFAMILY"/>
</dbReference>
<dbReference type="InterPro" id="IPR002347">
    <property type="entry name" value="SDR_fam"/>
</dbReference>
<dbReference type="RefSeq" id="WP_083164990.1">
    <property type="nucleotide sequence ID" value="NZ_MVHF01000014.1"/>
</dbReference>
<dbReference type="EMBL" id="MVHF01000014">
    <property type="protein sequence ID" value="ORA34918.1"/>
    <property type="molecule type" value="Genomic_DNA"/>
</dbReference>
<comment type="caution">
    <text evidence="3">The sequence shown here is derived from an EMBL/GenBank/DDBJ whole genome shotgun (WGS) entry which is preliminary data.</text>
</comment>
<keyword evidence="2" id="KW-0560">Oxidoreductase</keyword>
<dbReference type="PRINTS" id="PR00081">
    <property type="entry name" value="GDHRDH"/>
</dbReference>
<organism evidence="3 4">
    <name type="scientific">Mycobacterium aquaticum</name>
    <dbReference type="NCBI Taxonomy" id="1927124"/>
    <lineage>
        <taxon>Bacteria</taxon>
        <taxon>Bacillati</taxon>
        <taxon>Actinomycetota</taxon>
        <taxon>Actinomycetes</taxon>
        <taxon>Mycobacteriales</taxon>
        <taxon>Mycobacteriaceae</taxon>
        <taxon>Mycobacterium</taxon>
    </lineage>
</organism>
<evidence type="ECO:0000256" key="1">
    <source>
        <dbReference type="ARBA" id="ARBA00006484"/>
    </source>
</evidence>
<evidence type="ECO:0000313" key="4">
    <source>
        <dbReference type="Proteomes" id="UP000192448"/>
    </source>
</evidence>
<accession>A0A1X0AYI1</accession>
<dbReference type="FunFam" id="3.40.50.720:FF:000084">
    <property type="entry name" value="Short-chain dehydrogenase reductase"/>
    <property type="match status" value="1"/>
</dbReference>
<keyword evidence="4" id="KW-1185">Reference proteome</keyword>
<protein>
    <submittedName>
        <fullName evidence="3">3-oxoacyl-ACP reductase</fullName>
    </submittedName>
</protein>
<dbReference type="STRING" id="1927124.BST13_15920"/>
<evidence type="ECO:0000313" key="3">
    <source>
        <dbReference type="EMBL" id="ORA34918.1"/>
    </source>
</evidence>
<dbReference type="Proteomes" id="UP000192448">
    <property type="component" value="Unassembled WGS sequence"/>
</dbReference>
<dbReference type="PANTHER" id="PTHR24321">
    <property type="entry name" value="DEHYDROGENASES, SHORT CHAIN"/>
    <property type="match status" value="1"/>
</dbReference>
<dbReference type="OrthoDB" id="9787298at2"/>
<dbReference type="PANTHER" id="PTHR24321:SF8">
    <property type="entry name" value="ESTRADIOL 17-BETA-DEHYDROGENASE 8-RELATED"/>
    <property type="match status" value="1"/>
</dbReference>
<dbReference type="GO" id="GO:0016491">
    <property type="term" value="F:oxidoreductase activity"/>
    <property type="evidence" value="ECO:0007669"/>
    <property type="project" value="UniProtKB-KW"/>
</dbReference>
<dbReference type="Pfam" id="PF13561">
    <property type="entry name" value="adh_short_C2"/>
    <property type="match status" value="1"/>
</dbReference>
<dbReference type="Gene3D" id="3.40.50.720">
    <property type="entry name" value="NAD(P)-binding Rossmann-like Domain"/>
    <property type="match status" value="1"/>
</dbReference>
<name>A0A1X0AYI1_9MYCO</name>
<evidence type="ECO:0000256" key="2">
    <source>
        <dbReference type="ARBA" id="ARBA00023002"/>
    </source>
</evidence>
<dbReference type="CDD" id="cd05233">
    <property type="entry name" value="SDR_c"/>
    <property type="match status" value="1"/>
</dbReference>
<dbReference type="SUPFAM" id="SSF51735">
    <property type="entry name" value="NAD(P)-binding Rossmann-fold domains"/>
    <property type="match status" value="1"/>
</dbReference>
<dbReference type="PROSITE" id="PS00061">
    <property type="entry name" value="ADH_SHORT"/>
    <property type="match status" value="1"/>
</dbReference>
<comment type="similarity">
    <text evidence="1">Belongs to the short-chain dehydrogenases/reductases (SDR) family.</text>
</comment>